<dbReference type="HOGENOM" id="CLU_067057_0_0_9"/>
<dbReference type="InterPro" id="IPR025711">
    <property type="entry name" value="PepSY"/>
</dbReference>
<organism evidence="3">
    <name type="scientific">Listeria seeligeri FSL N1-067</name>
    <dbReference type="NCBI Taxonomy" id="702453"/>
    <lineage>
        <taxon>Bacteria</taxon>
        <taxon>Bacillati</taxon>
        <taxon>Bacillota</taxon>
        <taxon>Bacilli</taxon>
        <taxon>Bacillales</taxon>
        <taxon>Listeriaceae</taxon>
        <taxon>Listeria</taxon>
    </lineage>
</organism>
<evidence type="ECO:0000259" key="2">
    <source>
        <dbReference type="Pfam" id="PF03413"/>
    </source>
</evidence>
<feature type="compositionally biased region" description="Basic and acidic residues" evidence="1">
    <location>
        <begin position="134"/>
        <end position="144"/>
    </location>
</feature>
<feature type="region of interest" description="Disordered" evidence="1">
    <location>
        <begin position="134"/>
        <end position="155"/>
    </location>
</feature>
<evidence type="ECO:0000313" key="3">
    <source>
        <dbReference type="EMBL" id="EFS01650.1"/>
    </source>
</evidence>
<accession>E3ZL48</accession>
<dbReference type="AlphaFoldDB" id="E3ZL48"/>
<gene>
    <name evidence="3" type="ORF">NT03LS_0135</name>
</gene>
<feature type="domain" description="PepSY" evidence="2">
    <location>
        <begin position="164"/>
        <end position="217"/>
    </location>
</feature>
<feature type="compositionally biased region" description="Low complexity" evidence="1">
    <location>
        <begin position="45"/>
        <end position="72"/>
    </location>
</feature>
<proteinExistence type="predicted"/>
<comment type="caution">
    <text evidence="3">The sequence shown here is derived from an EMBL/GenBank/DDBJ whole genome shotgun (WGS) entry which is preliminary data.</text>
</comment>
<reference evidence="3" key="1">
    <citation type="journal article" date="2010" name="Microbiol. Resour. Announc.">
        <title>Comparative genomics of the bacterial genus Listeria: Genome evolution is characterized by limited gene acquisition and limited gene loss.</title>
        <authorList>
            <person name="den Bakker H.C."/>
            <person name="Cummings C.A."/>
            <person name="Ferreira V."/>
            <person name="Vatta P."/>
            <person name="Orsi R.H."/>
            <person name="Degoricija L."/>
            <person name="Barker M."/>
            <person name="Petrauskene O."/>
            <person name="Furtado M.R."/>
            <person name="Wiedmann M."/>
        </authorList>
    </citation>
    <scope>NUCLEOTIDE SEQUENCE [LARGE SCALE GENOMIC DNA]</scope>
    <source>
        <strain evidence="3">FSL N1-067</strain>
    </source>
</reference>
<name>E3ZL48_LISSE</name>
<dbReference type="Gene3D" id="3.10.450.40">
    <property type="match status" value="2"/>
</dbReference>
<dbReference type="Pfam" id="PF03413">
    <property type="entry name" value="PepSY"/>
    <property type="match status" value="2"/>
</dbReference>
<feature type="region of interest" description="Disordered" evidence="1">
    <location>
        <begin position="45"/>
        <end position="76"/>
    </location>
</feature>
<protein>
    <submittedName>
        <fullName evidence="3">Peptidase propeptide and ypeb domain subfamily</fullName>
    </submittedName>
</protein>
<feature type="domain" description="PepSY" evidence="2">
    <location>
        <begin position="80"/>
        <end position="138"/>
    </location>
</feature>
<evidence type="ECO:0000256" key="1">
    <source>
        <dbReference type="SAM" id="MobiDB-lite"/>
    </source>
</evidence>
<dbReference type="Proteomes" id="UP000004302">
    <property type="component" value="Chromosome"/>
</dbReference>
<sequence>MIKIHVIIFIEVKKRTGGNKMYKKLATVGMTVLLVGALSACSFGDDNNSSSNNSNEETSKSSSSEKSSSSDSLQKKSFDMSYEDAVNAFKEKHSDAEVSSVELEKSLGKYVYTVDGIADDNEYEMKFNADTKEQLSDETDRLDSEDAGGVEKANEKLDLDGIKTPQEAMDKAVSEQAGDVTSWTIERELDTTYYEVTVKQDNNKYEIKLNAKTLEVLQTEQDD</sequence>
<dbReference type="PATRIC" id="fig|702453.3.peg.102"/>
<dbReference type="EMBL" id="ADXJ01000055">
    <property type="protein sequence ID" value="EFS01650.1"/>
    <property type="molecule type" value="Genomic_DNA"/>
</dbReference>